<evidence type="ECO:0000313" key="1">
    <source>
        <dbReference type="EMBL" id="GGL79395.1"/>
    </source>
</evidence>
<name>A0ABQ2G863_9DEIO</name>
<accession>A0ABQ2G863</accession>
<dbReference type="EMBL" id="BMOL01000006">
    <property type="protein sequence ID" value="GGL79395.1"/>
    <property type="molecule type" value="Genomic_DNA"/>
</dbReference>
<dbReference type="RefSeq" id="WP_188970818.1">
    <property type="nucleotide sequence ID" value="NZ_BMOL01000006.1"/>
</dbReference>
<evidence type="ECO:0008006" key="3">
    <source>
        <dbReference type="Google" id="ProtNLM"/>
    </source>
</evidence>
<comment type="caution">
    <text evidence="1">The sequence shown here is derived from an EMBL/GenBank/DDBJ whole genome shotgun (WGS) entry which is preliminary data.</text>
</comment>
<organism evidence="1 2">
    <name type="scientific">Deinococcus aerolatus</name>
    <dbReference type="NCBI Taxonomy" id="522487"/>
    <lineage>
        <taxon>Bacteria</taxon>
        <taxon>Thermotogati</taxon>
        <taxon>Deinococcota</taxon>
        <taxon>Deinococci</taxon>
        <taxon>Deinococcales</taxon>
        <taxon>Deinococcaceae</taxon>
        <taxon>Deinococcus</taxon>
    </lineage>
</organism>
<proteinExistence type="predicted"/>
<dbReference type="Proteomes" id="UP000639973">
    <property type="component" value="Unassembled WGS sequence"/>
</dbReference>
<keyword evidence="2" id="KW-1185">Reference proteome</keyword>
<evidence type="ECO:0000313" key="2">
    <source>
        <dbReference type="Proteomes" id="UP000639973"/>
    </source>
</evidence>
<reference evidence="2" key="1">
    <citation type="journal article" date="2019" name="Int. J. Syst. Evol. Microbiol.">
        <title>The Global Catalogue of Microorganisms (GCM) 10K type strain sequencing project: providing services to taxonomists for standard genome sequencing and annotation.</title>
        <authorList>
            <consortium name="The Broad Institute Genomics Platform"/>
            <consortium name="The Broad Institute Genome Sequencing Center for Infectious Disease"/>
            <person name="Wu L."/>
            <person name="Ma J."/>
        </authorList>
    </citation>
    <scope>NUCLEOTIDE SEQUENCE [LARGE SCALE GENOMIC DNA]</scope>
    <source>
        <strain evidence="2">JCM 15442</strain>
    </source>
</reference>
<gene>
    <name evidence="1" type="ORF">GCM10010840_16610</name>
</gene>
<sequence>MQCLAPLQAFPCHADAPTGAASRWPTPSEITEVRRRVGELRQPWSAETVRNAVMQISSRVSPALLNRARTLEPPSFQPRSYDLQFTLVLAYLYLPTLP</sequence>
<protein>
    <recommendedName>
        <fullName evidence="3">Transposase</fullName>
    </recommendedName>
</protein>